<comment type="caution">
    <text evidence="1">The sequence shown here is derived from an EMBL/GenBank/DDBJ whole genome shotgun (WGS) entry which is preliminary data.</text>
</comment>
<reference evidence="2" key="1">
    <citation type="submission" date="2017-10" db="EMBL/GenBank/DDBJ databases">
        <title>Rapid genome shrinkage in a self-fertile nematode reveals novel sperm competition proteins.</title>
        <authorList>
            <person name="Yin D."/>
            <person name="Schwarz E.M."/>
            <person name="Thomas C.G."/>
            <person name="Felde R.L."/>
            <person name="Korf I.F."/>
            <person name="Cutter A.D."/>
            <person name="Schartner C.M."/>
            <person name="Ralston E.J."/>
            <person name="Meyer B.J."/>
            <person name="Haag E.S."/>
        </authorList>
    </citation>
    <scope>NUCLEOTIDE SEQUENCE [LARGE SCALE GENOMIC DNA]</scope>
    <source>
        <strain evidence="2">JU1422</strain>
    </source>
</reference>
<dbReference type="AlphaFoldDB" id="A0A2G5U2H6"/>
<sequence>MKKNQPVSMAECTSSICIYSEVCIEKKEEDVGRQGQDRANNFFSFFSSPICILGRQQVLPIVVGVLSMTDILSKVPLFCFFFERLVVS</sequence>
<name>A0A2G5U2H6_9PELO</name>
<evidence type="ECO:0000313" key="2">
    <source>
        <dbReference type="Proteomes" id="UP000230233"/>
    </source>
</evidence>
<protein>
    <submittedName>
        <fullName evidence="1">Uncharacterized protein</fullName>
    </submittedName>
</protein>
<dbReference type="EMBL" id="PDUG01000004">
    <property type="protein sequence ID" value="PIC33732.1"/>
    <property type="molecule type" value="Genomic_DNA"/>
</dbReference>
<accession>A0A2G5U2H6</accession>
<organism evidence="1 2">
    <name type="scientific">Caenorhabditis nigoni</name>
    <dbReference type="NCBI Taxonomy" id="1611254"/>
    <lineage>
        <taxon>Eukaryota</taxon>
        <taxon>Metazoa</taxon>
        <taxon>Ecdysozoa</taxon>
        <taxon>Nematoda</taxon>
        <taxon>Chromadorea</taxon>
        <taxon>Rhabditida</taxon>
        <taxon>Rhabditina</taxon>
        <taxon>Rhabditomorpha</taxon>
        <taxon>Rhabditoidea</taxon>
        <taxon>Rhabditidae</taxon>
        <taxon>Peloderinae</taxon>
        <taxon>Caenorhabditis</taxon>
    </lineage>
</organism>
<gene>
    <name evidence="1" type="primary">Cnig_chr_IV.g13610</name>
    <name evidence="1" type="ORF">B9Z55_013610</name>
</gene>
<evidence type="ECO:0000313" key="1">
    <source>
        <dbReference type="EMBL" id="PIC33732.1"/>
    </source>
</evidence>
<proteinExistence type="predicted"/>
<dbReference type="Proteomes" id="UP000230233">
    <property type="component" value="Chromosome IV"/>
</dbReference>
<keyword evidence="2" id="KW-1185">Reference proteome</keyword>